<dbReference type="PANTHER" id="PTHR30193">
    <property type="entry name" value="ABC TRANSPORTER PERMEASE PROTEIN"/>
    <property type="match status" value="1"/>
</dbReference>
<dbReference type="OrthoDB" id="8417460at2"/>
<keyword evidence="3" id="KW-1003">Cell membrane</keyword>
<evidence type="ECO:0000313" key="10">
    <source>
        <dbReference type="Proteomes" id="UP000295565"/>
    </source>
</evidence>
<evidence type="ECO:0000256" key="3">
    <source>
        <dbReference type="ARBA" id="ARBA00022475"/>
    </source>
</evidence>
<dbReference type="Proteomes" id="UP000295565">
    <property type="component" value="Unassembled WGS sequence"/>
</dbReference>
<gene>
    <name evidence="9" type="ORF">EV690_3725</name>
</gene>
<feature type="transmembrane region" description="Helical" evidence="7">
    <location>
        <begin position="101"/>
        <end position="123"/>
    </location>
</feature>
<dbReference type="InterPro" id="IPR035906">
    <property type="entry name" value="MetI-like_sf"/>
</dbReference>
<keyword evidence="6 7" id="KW-0472">Membrane</keyword>
<reference evidence="9 10" key="1">
    <citation type="submission" date="2019-03" db="EMBL/GenBank/DDBJ databases">
        <title>Genomic Encyclopedia of Type Strains, Phase IV (KMG-IV): sequencing the most valuable type-strain genomes for metagenomic binning, comparative biology and taxonomic classification.</title>
        <authorList>
            <person name="Goeker M."/>
        </authorList>
    </citation>
    <scope>NUCLEOTIDE SEQUENCE [LARGE SCALE GENOMIC DNA]</scope>
    <source>
        <strain evidence="9 10">DSM 18577</strain>
    </source>
</reference>
<keyword evidence="4 7" id="KW-0812">Transmembrane</keyword>
<keyword evidence="2 7" id="KW-0813">Transport</keyword>
<feature type="transmembrane region" description="Helical" evidence="7">
    <location>
        <begin position="7"/>
        <end position="26"/>
    </location>
</feature>
<dbReference type="EMBL" id="SMGD01000019">
    <property type="protein sequence ID" value="TCK46445.1"/>
    <property type="molecule type" value="Genomic_DNA"/>
</dbReference>
<dbReference type="Pfam" id="PF00528">
    <property type="entry name" value="BPD_transp_1"/>
    <property type="match status" value="1"/>
</dbReference>
<dbReference type="PANTHER" id="PTHR30193:SF37">
    <property type="entry name" value="INNER MEMBRANE ABC TRANSPORTER PERMEASE PROTEIN YCJO"/>
    <property type="match status" value="1"/>
</dbReference>
<name>A0A4R1J7J4_9GAMM</name>
<evidence type="ECO:0000259" key="8">
    <source>
        <dbReference type="PROSITE" id="PS50928"/>
    </source>
</evidence>
<evidence type="ECO:0000256" key="4">
    <source>
        <dbReference type="ARBA" id="ARBA00022692"/>
    </source>
</evidence>
<sequence>MSLRIRPYLLLFPTLIFLASFTYLPVFRSIYDSLFDTRLAGQVHYVGWGNYLRLFHDPVFWQACLNNLLYILMTMIPSLLLALGLALALQANTRFNQWLRAAIFMPMVLPLVSVATLFLFVYLPSMGLLDYYLSQLFGWMNNNYLGMENSALISLAVIGIWKFTGYYMLFFLAGLQSIDNDIIAAARMEGANRWQIFWSVTLPLLRPTLNFVVIVAFIYAVTQIDHVAVMTQGGPNQSTNVLLYYITQLATQTNDYGKASAATFVLLIVMMVITVVNLRMMEKGTYYERK</sequence>
<dbReference type="InterPro" id="IPR051393">
    <property type="entry name" value="ABC_transporter_permease"/>
</dbReference>
<dbReference type="PROSITE" id="PS50928">
    <property type="entry name" value="ABC_TM1"/>
    <property type="match status" value="1"/>
</dbReference>
<dbReference type="InterPro" id="IPR000515">
    <property type="entry name" value="MetI-like"/>
</dbReference>
<feature type="domain" description="ABC transmembrane type-1" evidence="8">
    <location>
        <begin position="64"/>
        <end position="277"/>
    </location>
</feature>
<evidence type="ECO:0000256" key="7">
    <source>
        <dbReference type="RuleBase" id="RU363032"/>
    </source>
</evidence>
<comment type="subcellular location">
    <subcellularLocation>
        <location evidence="1 7">Cell membrane</location>
        <topology evidence="1 7">Multi-pass membrane protein</topology>
    </subcellularLocation>
</comment>
<accession>A0A4R1J7J4</accession>
<dbReference type="AlphaFoldDB" id="A0A4R1J7J4"/>
<proteinExistence type="inferred from homology"/>
<evidence type="ECO:0000256" key="6">
    <source>
        <dbReference type="ARBA" id="ARBA00023136"/>
    </source>
</evidence>
<dbReference type="GO" id="GO:0005886">
    <property type="term" value="C:plasma membrane"/>
    <property type="evidence" value="ECO:0007669"/>
    <property type="project" value="UniProtKB-SubCell"/>
</dbReference>
<comment type="similarity">
    <text evidence="7">Belongs to the binding-protein-dependent transport system permease family.</text>
</comment>
<organism evidence="9 10">
    <name type="scientific">Celerinatantimonas diazotrophica</name>
    <dbReference type="NCBI Taxonomy" id="412034"/>
    <lineage>
        <taxon>Bacteria</taxon>
        <taxon>Pseudomonadati</taxon>
        <taxon>Pseudomonadota</taxon>
        <taxon>Gammaproteobacteria</taxon>
        <taxon>Celerinatantimonadaceae</taxon>
        <taxon>Celerinatantimonas</taxon>
    </lineage>
</organism>
<protein>
    <submittedName>
        <fullName evidence="9">Carbohydrate ABC transporter membrane protein 1 (CUT1 family)</fullName>
    </submittedName>
</protein>
<feature type="transmembrane region" description="Helical" evidence="7">
    <location>
        <begin position="68"/>
        <end position="89"/>
    </location>
</feature>
<evidence type="ECO:0000256" key="5">
    <source>
        <dbReference type="ARBA" id="ARBA00022989"/>
    </source>
</evidence>
<keyword evidence="10" id="KW-1185">Reference proteome</keyword>
<dbReference type="GO" id="GO:0055085">
    <property type="term" value="P:transmembrane transport"/>
    <property type="evidence" value="ECO:0007669"/>
    <property type="project" value="InterPro"/>
</dbReference>
<feature type="transmembrane region" description="Helical" evidence="7">
    <location>
        <begin position="151"/>
        <end position="175"/>
    </location>
</feature>
<keyword evidence="5 7" id="KW-1133">Transmembrane helix</keyword>
<evidence type="ECO:0000313" key="9">
    <source>
        <dbReference type="EMBL" id="TCK46445.1"/>
    </source>
</evidence>
<feature type="transmembrane region" description="Helical" evidence="7">
    <location>
        <begin position="196"/>
        <end position="221"/>
    </location>
</feature>
<evidence type="ECO:0000256" key="1">
    <source>
        <dbReference type="ARBA" id="ARBA00004651"/>
    </source>
</evidence>
<dbReference type="RefSeq" id="WP_131914443.1">
    <property type="nucleotide sequence ID" value="NZ_OU594967.1"/>
</dbReference>
<dbReference type="Gene3D" id="1.10.3720.10">
    <property type="entry name" value="MetI-like"/>
    <property type="match status" value="1"/>
</dbReference>
<dbReference type="CDD" id="cd06261">
    <property type="entry name" value="TM_PBP2"/>
    <property type="match status" value="1"/>
</dbReference>
<comment type="caution">
    <text evidence="9">The sequence shown here is derived from an EMBL/GenBank/DDBJ whole genome shotgun (WGS) entry which is preliminary data.</text>
</comment>
<feature type="transmembrane region" description="Helical" evidence="7">
    <location>
        <begin position="259"/>
        <end position="280"/>
    </location>
</feature>
<dbReference type="SUPFAM" id="SSF161098">
    <property type="entry name" value="MetI-like"/>
    <property type="match status" value="1"/>
</dbReference>
<evidence type="ECO:0000256" key="2">
    <source>
        <dbReference type="ARBA" id="ARBA00022448"/>
    </source>
</evidence>